<accession>A0A397WD82</accession>
<gene>
    <name evidence="1" type="ORF">GAY79_18010</name>
</gene>
<dbReference type="EMBL" id="WDAY01000049">
    <property type="protein sequence ID" value="KAB6557359.1"/>
    <property type="molecule type" value="Genomic_DNA"/>
</dbReference>
<proteinExistence type="predicted"/>
<evidence type="ECO:0000313" key="2">
    <source>
        <dbReference type="Proteomes" id="UP000437431"/>
    </source>
</evidence>
<name>A0A397WD82_PHOVU</name>
<dbReference type="InterPro" id="IPR022298">
    <property type="entry name" value="Conjug_transposon_TraN"/>
</dbReference>
<protein>
    <submittedName>
        <fullName evidence="1">DUF4138 domain-containing protein</fullName>
    </submittedName>
</protein>
<comment type="caution">
    <text evidence="1">The sequence shown here is derived from an EMBL/GenBank/DDBJ whole genome shotgun (WGS) entry which is preliminary data.</text>
</comment>
<dbReference type="AlphaFoldDB" id="A0A397WD82"/>
<dbReference type="RefSeq" id="WP_117926179.1">
    <property type="nucleotide sequence ID" value="NZ_CP096966.1"/>
</dbReference>
<evidence type="ECO:0000313" key="1">
    <source>
        <dbReference type="EMBL" id="KAB6557359.1"/>
    </source>
</evidence>
<organism evidence="1 2">
    <name type="scientific">Phocaeicola vulgatus</name>
    <name type="common">Bacteroides vulgatus</name>
    <dbReference type="NCBI Taxonomy" id="821"/>
    <lineage>
        <taxon>Bacteria</taxon>
        <taxon>Pseudomonadati</taxon>
        <taxon>Bacteroidota</taxon>
        <taxon>Bacteroidia</taxon>
        <taxon>Bacteroidales</taxon>
        <taxon>Bacteroidaceae</taxon>
        <taxon>Phocaeicola</taxon>
    </lineage>
</organism>
<reference evidence="1 2" key="1">
    <citation type="journal article" date="2019" name="Nat. Med.">
        <title>A library of human gut bacterial isolates paired with longitudinal multiomics data enables mechanistic microbiome research.</title>
        <authorList>
            <person name="Poyet M."/>
            <person name="Groussin M."/>
            <person name="Gibbons S.M."/>
            <person name="Avila-Pacheco J."/>
            <person name="Jiang X."/>
            <person name="Kearney S.M."/>
            <person name="Perrotta A.R."/>
            <person name="Berdy B."/>
            <person name="Zhao S."/>
            <person name="Lieberman T.D."/>
            <person name="Swanson P.K."/>
            <person name="Smith M."/>
            <person name="Roesemann S."/>
            <person name="Alexander J.E."/>
            <person name="Rich S.A."/>
            <person name="Livny J."/>
            <person name="Vlamakis H."/>
            <person name="Clish C."/>
            <person name="Bullock K."/>
            <person name="Deik A."/>
            <person name="Scott J."/>
            <person name="Pierce K.A."/>
            <person name="Xavier R.J."/>
            <person name="Alm E.J."/>
        </authorList>
    </citation>
    <scope>NUCLEOTIDE SEQUENCE [LARGE SCALE GENOMIC DNA]</scope>
    <source>
        <strain evidence="1 2">BIOML-A111</strain>
    </source>
</reference>
<sequence length="370" mass="42973">MKQYIHLLLCCLVCSLPLSAQENGSPHQQAVTRKDIFVSFDCVKHLVFPVQVSDIAIGEQDFIMASRVEEAPQIVRLSARTEAFTQETNLTIVCIDGSVYTYHIRYLPEDTPDPQPNIYEDNGKWQHHDYQAKLSDLHLTEFFFPADIVYGTPGNEISFTLATYNNQLKVSTAKEAVEASNLFVVDKDMNTYHIAVKRGMTSVFTYNFDNQREYTAHVDVNSEEMEKCIQELRTKKRNIYSLGIIKNKFELSMANLYVHEDFMFFIFDLKNKSYIDYDIEFIKCFQRDQKKSKNAIQQETTIEPIYQKDFHTKIKGKSQNRLVLGFNKFTIPDDKVFEIEVYERNGGRHIKLAVLNEYILSADPLYQPQP</sequence>
<dbReference type="Proteomes" id="UP000437431">
    <property type="component" value="Unassembled WGS sequence"/>
</dbReference>
<dbReference type="Pfam" id="PF13595">
    <property type="entry name" value="DUF4138"/>
    <property type="match status" value="2"/>
</dbReference>